<dbReference type="Proteomes" id="UP001281761">
    <property type="component" value="Unassembled WGS sequence"/>
</dbReference>
<comment type="caution">
    <text evidence="1">The sequence shown here is derived from an EMBL/GenBank/DDBJ whole genome shotgun (WGS) entry which is preliminary data.</text>
</comment>
<evidence type="ECO:0000313" key="1">
    <source>
        <dbReference type="EMBL" id="KAK2943234.1"/>
    </source>
</evidence>
<sequence length="340" mass="38457">MKGCCALSNMMDGSKAVQRQFLEGGNGAHVLSTLLDKPLTLISLFHVYSCFHRLVTGIPEALALIHVYRIPPRALALVRQLSSQNLFLTEEYTPSSPPFHFDVARNPWDLPPIVLPHDRLITSSHYQSLFSTLDVSLPPRFVVGRAAEIRNQHWEDLITQKQSQNVKSLIFRYSQPQTKNTPLSRSRVLVRSRSFVMADLSEQKDSERVHPDFVSSIQSLSAVDGVIVVDDGLDWDLLEEELESEQRRRLPEDWKAVAEEDRAIETILKPDLMENPVLVSNELADELFGVRPHAPPPQRPSTRVTPLPSLLCSLCSKLSLNLSQQHSKPISLLSFHPLWR</sequence>
<organism evidence="1 2">
    <name type="scientific">Blattamonas nauphoetae</name>
    <dbReference type="NCBI Taxonomy" id="2049346"/>
    <lineage>
        <taxon>Eukaryota</taxon>
        <taxon>Metamonada</taxon>
        <taxon>Preaxostyla</taxon>
        <taxon>Oxymonadida</taxon>
        <taxon>Blattamonas</taxon>
    </lineage>
</organism>
<dbReference type="EMBL" id="JARBJD010000356">
    <property type="protein sequence ID" value="KAK2943234.1"/>
    <property type="molecule type" value="Genomic_DNA"/>
</dbReference>
<name>A0ABQ9WUR4_9EUKA</name>
<evidence type="ECO:0000313" key="2">
    <source>
        <dbReference type="Proteomes" id="UP001281761"/>
    </source>
</evidence>
<reference evidence="1 2" key="1">
    <citation type="journal article" date="2022" name="bioRxiv">
        <title>Genomics of Preaxostyla Flagellates Illuminates Evolutionary Transitions and the Path Towards Mitochondrial Loss.</title>
        <authorList>
            <person name="Novak L.V.F."/>
            <person name="Treitli S.C."/>
            <person name="Pyrih J."/>
            <person name="Halakuc P."/>
            <person name="Pipaliya S.V."/>
            <person name="Vacek V."/>
            <person name="Brzon O."/>
            <person name="Soukal P."/>
            <person name="Eme L."/>
            <person name="Dacks J.B."/>
            <person name="Karnkowska A."/>
            <person name="Elias M."/>
            <person name="Hampl V."/>
        </authorList>
    </citation>
    <scope>NUCLEOTIDE SEQUENCE [LARGE SCALE GENOMIC DNA]</scope>
    <source>
        <strain evidence="1">NAU3</strain>
        <tissue evidence="1">Gut</tissue>
    </source>
</reference>
<protein>
    <submittedName>
        <fullName evidence="1">Uncharacterized protein</fullName>
    </submittedName>
</protein>
<proteinExistence type="predicted"/>
<keyword evidence="2" id="KW-1185">Reference proteome</keyword>
<gene>
    <name evidence="1" type="ORF">BLNAU_21860</name>
</gene>
<accession>A0ABQ9WUR4</accession>